<dbReference type="EMBL" id="RRUE01000001">
    <property type="protein sequence ID" value="RRN44830.1"/>
    <property type="molecule type" value="Genomic_DNA"/>
</dbReference>
<dbReference type="OrthoDB" id="9925437at2"/>
<evidence type="ECO:0000313" key="2">
    <source>
        <dbReference type="EMBL" id="RRN44830.1"/>
    </source>
</evidence>
<reference evidence="2 3" key="1">
    <citation type="submission" date="2018-11" db="EMBL/GenBank/DDBJ databases">
        <title>Genome sequencing of Lautropia sp. KCOM 2505 (= ChDC F240).</title>
        <authorList>
            <person name="Kook J.-K."/>
            <person name="Park S.-N."/>
            <person name="Lim Y.K."/>
        </authorList>
    </citation>
    <scope>NUCLEOTIDE SEQUENCE [LARGE SCALE GENOMIC DNA]</scope>
    <source>
        <strain evidence="2 3">KCOM 2505</strain>
    </source>
</reference>
<accession>A0A426FQ62</accession>
<dbReference type="AlphaFoldDB" id="A0A426FQ62"/>
<feature type="compositionally biased region" description="Low complexity" evidence="1">
    <location>
        <begin position="1"/>
        <end position="17"/>
    </location>
</feature>
<feature type="region of interest" description="Disordered" evidence="1">
    <location>
        <begin position="1"/>
        <end position="22"/>
    </location>
</feature>
<comment type="caution">
    <text evidence="2">The sequence shown here is derived from an EMBL/GenBank/DDBJ whole genome shotgun (WGS) entry which is preliminary data.</text>
</comment>
<evidence type="ECO:0000313" key="3">
    <source>
        <dbReference type="Proteomes" id="UP000270261"/>
    </source>
</evidence>
<organism evidence="2 3">
    <name type="scientific">Lautropia dentalis</name>
    <dbReference type="NCBI Taxonomy" id="2490857"/>
    <lineage>
        <taxon>Bacteria</taxon>
        <taxon>Pseudomonadati</taxon>
        <taxon>Pseudomonadota</taxon>
        <taxon>Betaproteobacteria</taxon>
        <taxon>Burkholderiales</taxon>
        <taxon>Burkholderiaceae</taxon>
        <taxon>Lautropia</taxon>
    </lineage>
</organism>
<gene>
    <name evidence="2" type="ORF">EHV23_00620</name>
</gene>
<sequence length="269" mass="29836">MATTTPAPAARAQAGARSRPEMARRQRRRLLQIIAMAFSGLLLGRPAHANTTRRQLGPLSQGQRMLIIEFLEAQATLLSTYVLAGIDDGADRYRSTLESQRRNADLLLGRVKRELFARIERSDMTAIEARWHTVSDAARTQPTLDIARLMLPMAQEVAAPLGNLLPAVDTQSLGGMEGRARRRLLMCQLMLDGLSACWGRDLAQWDLMEARRGLLDTWLNAVAQQGTDGVRLMAQWNLFASALPLHNARCLPGAAQTLQMVGERLYKLL</sequence>
<proteinExistence type="predicted"/>
<dbReference type="Proteomes" id="UP000270261">
    <property type="component" value="Unassembled WGS sequence"/>
</dbReference>
<protein>
    <recommendedName>
        <fullName evidence="4">NarX-like N-terminal domain-containing protein</fullName>
    </recommendedName>
</protein>
<dbReference type="RefSeq" id="WP_125094262.1">
    <property type="nucleotide sequence ID" value="NZ_RRUE01000001.1"/>
</dbReference>
<evidence type="ECO:0008006" key="4">
    <source>
        <dbReference type="Google" id="ProtNLM"/>
    </source>
</evidence>
<evidence type="ECO:0000256" key="1">
    <source>
        <dbReference type="SAM" id="MobiDB-lite"/>
    </source>
</evidence>
<keyword evidence="3" id="KW-1185">Reference proteome</keyword>
<name>A0A426FQ62_9BURK</name>